<proteinExistence type="inferred from homology"/>
<keyword evidence="6" id="KW-0460">Magnesium</keyword>
<organism evidence="9 10">
    <name type="scientific">Anoxybacillus thermarum</name>
    <dbReference type="NCBI Taxonomy" id="404937"/>
    <lineage>
        <taxon>Bacteria</taxon>
        <taxon>Bacillati</taxon>
        <taxon>Bacillota</taxon>
        <taxon>Bacilli</taxon>
        <taxon>Bacillales</taxon>
        <taxon>Anoxybacillaceae</taxon>
        <taxon>Anoxybacillus</taxon>
    </lineage>
</organism>
<keyword evidence="3" id="KW-0540">Nuclease</keyword>
<comment type="similarity">
    <text evidence="7">Belongs to the PINc/VapC protein family.</text>
</comment>
<dbReference type="PANTHER" id="PTHR33653:SF1">
    <property type="entry name" value="RIBONUCLEASE VAPC2"/>
    <property type="match status" value="1"/>
</dbReference>
<dbReference type="PATRIC" id="fig|404937.3.peg.1811"/>
<dbReference type="RefSeq" id="WP_043966544.1">
    <property type="nucleotide sequence ID" value="NZ_JXTH01000030.1"/>
</dbReference>
<keyword evidence="5" id="KW-0378">Hydrolase</keyword>
<evidence type="ECO:0000313" key="10">
    <source>
        <dbReference type="Proteomes" id="UP000032102"/>
    </source>
</evidence>
<reference evidence="9 10" key="1">
    <citation type="submission" date="2015-01" db="EMBL/GenBank/DDBJ databases">
        <title>Draft genome of Anoxybacillus thermarum strain AF/04.</title>
        <authorList>
            <person name="Poli A."/>
            <person name="Nicolaus B."/>
            <person name="Chan K.-G."/>
            <person name="Kahar U.M."/>
            <person name="Yaakob A.S."/>
            <person name="Chan C.S."/>
            <person name="Goh K.M."/>
        </authorList>
    </citation>
    <scope>NUCLEOTIDE SEQUENCE [LARGE SCALE GENOMIC DNA]</scope>
    <source>
        <strain evidence="9 10">AF/04</strain>
    </source>
</reference>
<evidence type="ECO:0000256" key="7">
    <source>
        <dbReference type="ARBA" id="ARBA00038093"/>
    </source>
</evidence>
<dbReference type="SUPFAM" id="SSF88723">
    <property type="entry name" value="PIN domain-like"/>
    <property type="match status" value="1"/>
</dbReference>
<keyword evidence="10" id="KW-1185">Reference proteome</keyword>
<evidence type="ECO:0000256" key="4">
    <source>
        <dbReference type="ARBA" id="ARBA00022723"/>
    </source>
</evidence>
<evidence type="ECO:0000256" key="6">
    <source>
        <dbReference type="ARBA" id="ARBA00022842"/>
    </source>
</evidence>
<dbReference type="InterPro" id="IPR002716">
    <property type="entry name" value="PIN_dom"/>
</dbReference>
<sequence length="165" mass="19211">MSTKILIDTNIYAAHEMSYPDAVEFIEQLIEDEAEIIMTTLIEMEIMSHFEIETDPDIRENRKGYIQLADQIYDITREDTELAADIRRKARADRTRKKSIKAPDALVAAAALIHNATLVSNNDKDFRWIRENYTYKDRKLNYVNPIMDKKAYGEFVKAYIESRGV</sequence>
<dbReference type="InterPro" id="IPR050556">
    <property type="entry name" value="Type_II_TA_system_RNase"/>
</dbReference>
<name>A0A0D0RR96_9BACL</name>
<evidence type="ECO:0000256" key="5">
    <source>
        <dbReference type="ARBA" id="ARBA00022801"/>
    </source>
</evidence>
<evidence type="ECO:0000256" key="1">
    <source>
        <dbReference type="ARBA" id="ARBA00001946"/>
    </source>
</evidence>
<comment type="cofactor">
    <cofactor evidence="1">
        <name>Mg(2+)</name>
        <dbReference type="ChEBI" id="CHEBI:18420"/>
    </cofactor>
</comment>
<dbReference type="GO" id="GO:0016787">
    <property type="term" value="F:hydrolase activity"/>
    <property type="evidence" value="ECO:0007669"/>
    <property type="project" value="UniProtKB-KW"/>
</dbReference>
<evidence type="ECO:0000259" key="8">
    <source>
        <dbReference type="Pfam" id="PF01850"/>
    </source>
</evidence>
<dbReference type="Gene3D" id="3.40.50.1010">
    <property type="entry name" value="5'-nuclease"/>
    <property type="match status" value="1"/>
</dbReference>
<dbReference type="Pfam" id="PF01850">
    <property type="entry name" value="PIN"/>
    <property type="match status" value="1"/>
</dbReference>
<dbReference type="AlphaFoldDB" id="A0A0D0RR96"/>
<keyword evidence="2" id="KW-1277">Toxin-antitoxin system</keyword>
<gene>
    <name evidence="9" type="ORF">LH47_01705</name>
</gene>
<evidence type="ECO:0000256" key="2">
    <source>
        <dbReference type="ARBA" id="ARBA00022649"/>
    </source>
</evidence>
<dbReference type="InterPro" id="IPR029060">
    <property type="entry name" value="PIN-like_dom_sf"/>
</dbReference>
<feature type="domain" description="PIN" evidence="8">
    <location>
        <begin position="5"/>
        <end position="127"/>
    </location>
</feature>
<dbReference type="GO" id="GO:0046872">
    <property type="term" value="F:metal ion binding"/>
    <property type="evidence" value="ECO:0007669"/>
    <property type="project" value="UniProtKB-KW"/>
</dbReference>
<keyword evidence="4" id="KW-0479">Metal-binding</keyword>
<dbReference type="GO" id="GO:0004518">
    <property type="term" value="F:nuclease activity"/>
    <property type="evidence" value="ECO:0007669"/>
    <property type="project" value="UniProtKB-KW"/>
</dbReference>
<accession>A0A0D0RR96</accession>
<comment type="caution">
    <text evidence="9">The sequence shown here is derived from an EMBL/GenBank/DDBJ whole genome shotgun (WGS) entry which is preliminary data.</text>
</comment>
<evidence type="ECO:0000256" key="3">
    <source>
        <dbReference type="ARBA" id="ARBA00022722"/>
    </source>
</evidence>
<dbReference type="PANTHER" id="PTHR33653">
    <property type="entry name" value="RIBONUCLEASE VAPC2"/>
    <property type="match status" value="1"/>
</dbReference>
<protein>
    <submittedName>
        <fullName evidence="9">PIN domain protein</fullName>
    </submittedName>
</protein>
<dbReference type="EMBL" id="JXTH01000030">
    <property type="protein sequence ID" value="KIQ94222.1"/>
    <property type="molecule type" value="Genomic_DNA"/>
</dbReference>
<dbReference type="Proteomes" id="UP000032102">
    <property type="component" value="Unassembled WGS sequence"/>
</dbReference>
<evidence type="ECO:0000313" key="9">
    <source>
        <dbReference type="EMBL" id="KIQ94222.1"/>
    </source>
</evidence>